<evidence type="ECO:0000313" key="3">
    <source>
        <dbReference type="EMBL" id="KAA1099786.1"/>
    </source>
</evidence>
<evidence type="ECO:0000256" key="1">
    <source>
        <dbReference type="SAM" id="MobiDB-lite"/>
    </source>
</evidence>
<dbReference type="EMBL" id="VDEP01000372">
    <property type="protein sequence ID" value="KAA1095450.1"/>
    <property type="molecule type" value="Genomic_DNA"/>
</dbReference>
<name>A0A5B0PFJ7_PUCGR</name>
<reference evidence="4 5" key="1">
    <citation type="submission" date="2019-05" db="EMBL/GenBank/DDBJ databases">
        <title>Emergence of the Ug99 lineage of the wheat stem rust pathogen through somatic hybridization.</title>
        <authorList>
            <person name="Li F."/>
            <person name="Upadhyaya N.M."/>
            <person name="Sperschneider J."/>
            <person name="Matny O."/>
            <person name="Nguyen-Phuc H."/>
            <person name="Mago R."/>
            <person name="Raley C."/>
            <person name="Miller M.E."/>
            <person name="Silverstein K.A.T."/>
            <person name="Henningsen E."/>
            <person name="Hirsch C.D."/>
            <person name="Visser B."/>
            <person name="Pretorius Z.A."/>
            <person name="Steffenson B.J."/>
            <person name="Schwessinger B."/>
            <person name="Dodds P.N."/>
            <person name="Figueroa M."/>
        </authorList>
    </citation>
    <scope>NUCLEOTIDE SEQUENCE [LARGE SCALE GENOMIC DNA]</scope>
    <source>
        <strain evidence="3">21-0</strain>
        <strain evidence="2 5">Ug99</strain>
    </source>
</reference>
<comment type="caution">
    <text evidence="3">The sequence shown here is derived from an EMBL/GenBank/DDBJ whole genome shotgun (WGS) entry which is preliminary data.</text>
</comment>
<dbReference type="Proteomes" id="UP000325313">
    <property type="component" value="Unassembled WGS sequence"/>
</dbReference>
<dbReference type="EMBL" id="VSWC01000054">
    <property type="protein sequence ID" value="KAA1099786.1"/>
    <property type="molecule type" value="Genomic_DNA"/>
</dbReference>
<dbReference type="Proteomes" id="UP000324748">
    <property type="component" value="Unassembled WGS sequence"/>
</dbReference>
<evidence type="ECO:0000313" key="4">
    <source>
        <dbReference type="Proteomes" id="UP000324748"/>
    </source>
</evidence>
<gene>
    <name evidence="3" type="ORF">PGT21_020429</name>
    <name evidence="2" type="ORF">PGTUg99_031799</name>
</gene>
<feature type="region of interest" description="Disordered" evidence="1">
    <location>
        <begin position="1"/>
        <end position="30"/>
    </location>
</feature>
<dbReference type="OrthoDB" id="2497203at2759"/>
<organism evidence="3 4">
    <name type="scientific">Puccinia graminis f. sp. tritici</name>
    <dbReference type="NCBI Taxonomy" id="56615"/>
    <lineage>
        <taxon>Eukaryota</taxon>
        <taxon>Fungi</taxon>
        <taxon>Dikarya</taxon>
        <taxon>Basidiomycota</taxon>
        <taxon>Pucciniomycotina</taxon>
        <taxon>Pucciniomycetes</taxon>
        <taxon>Pucciniales</taxon>
        <taxon>Pucciniaceae</taxon>
        <taxon>Puccinia</taxon>
    </lineage>
</organism>
<feature type="region of interest" description="Disordered" evidence="1">
    <location>
        <begin position="83"/>
        <end position="162"/>
    </location>
</feature>
<proteinExistence type="predicted"/>
<sequence>MRFFSRMLAPSRDQSPPPKHSQVAPPTLHHHLQRPTRILRSPNLEIQDLLAAEPARVSLTPLPYDANGLKLVSRIALKWKSRFGQSPGPVPTASQSDLGHGCPLQPTLTQQSSPEPRRAKLRRHSHLPPGPRMTGAKSFSDPRPLRDLSPAAPPLKPKTSSIFGAKKKGISQISRPRLLTEDPWNTQISLHRSPSRHRRNIPVDMDFACFSPSNPQDISIDSNDYAASTLDLLHFYREVHGYSPTSSSLGASCSPRIGI</sequence>
<evidence type="ECO:0000313" key="2">
    <source>
        <dbReference type="EMBL" id="KAA1095450.1"/>
    </source>
</evidence>
<keyword evidence="4" id="KW-1185">Reference proteome</keyword>
<evidence type="ECO:0000313" key="5">
    <source>
        <dbReference type="Proteomes" id="UP000325313"/>
    </source>
</evidence>
<dbReference type="AlphaFoldDB" id="A0A5B0PFJ7"/>
<protein>
    <submittedName>
        <fullName evidence="3">Uncharacterized protein</fullName>
    </submittedName>
</protein>
<accession>A0A5B0PFJ7</accession>